<dbReference type="EMBL" id="BLAD01000125">
    <property type="protein sequence ID" value="GES06037.1"/>
    <property type="molecule type" value="Genomic_DNA"/>
</dbReference>
<gene>
    <name evidence="4" type="ORF">Acor_81060</name>
</gene>
<dbReference type="AlphaFoldDB" id="A0A5M3WAH0"/>
<dbReference type="InterPro" id="IPR002509">
    <property type="entry name" value="NODB_dom"/>
</dbReference>
<dbReference type="Pfam" id="PF01522">
    <property type="entry name" value="Polysacc_deac_1"/>
    <property type="match status" value="1"/>
</dbReference>
<dbReference type="Gene3D" id="3.20.20.370">
    <property type="entry name" value="Glycoside hydrolase/deacetylase"/>
    <property type="match status" value="1"/>
</dbReference>
<evidence type="ECO:0000256" key="1">
    <source>
        <dbReference type="ARBA" id="ARBA00022723"/>
    </source>
</evidence>
<keyword evidence="5" id="KW-1185">Reference proteome</keyword>
<name>A0A5M3WAH0_9ACTN</name>
<feature type="domain" description="NodB homology" evidence="3">
    <location>
        <begin position="53"/>
        <end position="229"/>
    </location>
</feature>
<dbReference type="PROSITE" id="PS51677">
    <property type="entry name" value="NODB"/>
    <property type="match status" value="1"/>
</dbReference>
<dbReference type="PANTHER" id="PTHR10587">
    <property type="entry name" value="GLYCOSYL TRANSFERASE-RELATED"/>
    <property type="match status" value="1"/>
</dbReference>
<dbReference type="GO" id="GO:0016020">
    <property type="term" value="C:membrane"/>
    <property type="evidence" value="ECO:0007669"/>
    <property type="project" value="TreeGrafter"/>
</dbReference>
<dbReference type="RefSeq" id="WP_155341981.1">
    <property type="nucleotide sequence ID" value="NZ_BAAABN010000001.1"/>
</dbReference>
<dbReference type="GO" id="GO:0046872">
    <property type="term" value="F:metal ion binding"/>
    <property type="evidence" value="ECO:0007669"/>
    <property type="project" value="UniProtKB-KW"/>
</dbReference>
<evidence type="ECO:0000313" key="4">
    <source>
        <dbReference type="EMBL" id="GES06037.1"/>
    </source>
</evidence>
<sequence>MRLIVNKVRVALFGRVSGVVRVSRVALAVLCVSFLVVPSASAHVAKPYCEKYKCIALTFDDGPWPYTPELLDTLKKYKAKATFFVLGRKVENRPDMMKRMVREGHEVGNHTWDHPSLTTLTDEEIVAEVTSTQDVIHETIGLWPTMMRPPSGATNARVAARMAELGLPQILWTGSTLDWQARNKKIITARTLKLAKRNAVILLHDIVPETVKSMPTVLSTLKKKGYKFVTVSTLLGDRELAPGEVWPKKK</sequence>
<dbReference type="Proteomes" id="UP000334990">
    <property type="component" value="Unassembled WGS sequence"/>
</dbReference>
<keyword evidence="2" id="KW-0378">Hydrolase</keyword>
<evidence type="ECO:0000313" key="5">
    <source>
        <dbReference type="Proteomes" id="UP000334990"/>
    </source>
</evidence>
<protein>
    <recommendedName>
        <fullName evidence="3">NodB homology domain-containing protein</fullName>
    </recommendedName>
</protein>
<comment type="caution">
    <text evidence="4">The sequence shown here is derived from an EMBL/GenBank/DDBJ whole genome shotgun (WGS) entry which is preliminary data.</text>
</comment>
<dbReference type="PANTHER" id="PTHR10587:SF133">
    <property type="entry name" value="CHITIN DEACETYLASE 1-RELATED"/>
    <property type="match status" value="1"/>
</dbReference>
<keyword evidence="1" id="KW-0479">Metal-binding</keyword>
<dbReference type="CDD" id="cd10917">
    <property type="entry name" value="CE4_NodB_like_6s_7s"/>
    <property type="match status" value="1"/>
</dbReference>
<dbReference type="InterPro" id="IPR050248">
    <property type="entry name" value="Polysacc_deacetylase_ArnD"/>
</dbReference>
<dbReference type="GO" id="GO:0005975">
    <property type="term" value="P:carbohydrate metabolic process"/>
    <property type="evidence" value="ECO:0007669"/>
    <property type="project" value="InterPro"/>
</dbReference>
<dbReference type="InterPro" id="IPR011330">
    <property type="entry name" value="Glyco_hydro/deAcase_b/a-brl"/>
</dbReference>
<accession>A0A5M3WAH0</accession>
<dbReference type="OrthoDB" id="3521160at2"/>
<evidence type="ECO:0000259" key="3">
    <source>
        <dbReference type="PROSITE" id="PS51677"/>
    </source>
</evidence>
<proteinExistence type="predicted"/>
<dbReference type="SUPFAM" id="SSF88713">
    <property type="entry name" value="Glycoside hydrolase/deacetylase"/>
    <property type="match status" value="1"/>
</dbReference>
<dbReference type="GO" id="GO:0016810">
    <property type="term" value="F:hydrolase activity, acting on carbon-nitrogen (but not peptide) bonds"/>
    <property type="evidence" value="ECO:0007669"/>
    <property type="project" value="InterPro"/>
</dbReference>
<evidence type="ECO:0000256" key="2">
    <source>
        <dbReference type="ARBA" id="ARBA00022801"/>
    </source>
</evidence>
<organism evidence="4 5">
    <name type="scientific">Acrocarpospora corrugata</name>
    <dbReference type="NCBI Taxonomy" id="35763"/>
    <lineage>
        <taxon>Bacteria</taxon>
        <taxon>Bacillati</taxon>
        <taxon>Actinomycetota</taxon>
        <taxon>Actinomycetes</taxon>
        <taxon>Streptosporangiales</taxon>
        <taxon>Streptosporangiaceae</taxon>
        <taxon>Acrocarpospora</taxon>
    </lineage>
</organism>
<reference evidence="4 5" key="1">
    <citation type="submission" date="2019-10" db="EMBL/GenBank/DDBJ databases">
        <title>Whole genome shotgun sequence of Acrocarpospora corrugata NBRC 13972.</title>
        <authorList>
            <person name="Ichikawa N."/>
            <person name="Kimura A."/>
            <person name="Kitahashi Y."/>
            <person name="Komaki H."/>
            <person name="Oguchi A."/>
        </authorList>
    </citation>
    <scope>NUCLEOTIDE SEQUENCE [LARGE SCALE GENOMIC DNA]</scope>
    <source>
        <strain evidence="4 5">NBRC 13972</strain>
    </source>
</reference>